<reference evidence="2" key="1">
    <citation type="submission" date="2022-01" db="EMBL/GenBank/DDBJ databases">
        <authorList>
            <person name="King R."/>
        </authorList>
    </citation>
    <scope>NUCLEOTIDE SEQUENCE</scope>
</reference>
<evidence type="ECO:0000313" key="2">
    <source>
        <dbReference type="EMBL" id="CAH1109601.1"/>
    </source>
</evidence>
<evidence type="ECO:0000313" key="3">
    <source>
        <dbReference type="Proteomes" id="UP001153636"/>
    </source>
</evidence>
<dbReference type="AlphaFoldDB" id="A0A9P0D4A5"/>
<keyword evidence="1" id="KW-1133">Transmembrane helix</keyword>
<dbReference type="GO" id="GO:0032007">
    <property type="term" value="P:negative regulation of TOR signaling"/>
    <property type="evidence" value="ECO:0007669"/>
    <property type="project" value="TreeGrafter"/>
</dbReference>
<evidence type="ECO:0008006" key="4">
    <source>
        <dbReference type="Google" id="ProtNLM"/>
    </source>
</evidence>
<dbReference type="GO" id="GO:0008285">
    <property type="term" value="P:negative regulation of cell population proliferation"/>
    <property type="evidence" value="ECO:0007669"/>
    <property type="project" value="TreeGrafter"/>
</dbReference>
<dbReference type="Proteomes" id="UP001153636">
    <property type="component" value="Chromosome 4"/>
</dbReference>
<dbReference type="GO" id="GO:0033596">
    <property type="term" value="C:TSC1-TSC2 complex"/>
    <property type="evidence" value="ECO:0007669"/>
    <property type="project" value="TreeGrafter"/>
</dbReference>
<dbReference type="InterPro" id="IPR007483">
    <property type="entry name" value="Hamartin"/>
</dbReference>
<protein>
    <recommendedName>
        <fullName evidence="4">Hamartin</fullName>
    </recommendedName>
</protein>
<gene>
    <name evidence="2" type="ORF">PSYICH_LOCUS10752</name>
</gene>
<dbReference type="PANTHER" id="PTHR15154:SF2">
    <property type="entry name" value="HAMARTIN"/>
    <property type="match status" value="1"/>
</dbReference>
<dbReference type="PANTHER" id="PTHR15154">
    <property type="entry name" value="HAMARTIN"/>
    <property type="match status" value="1"/>
</dbReference>
<evidence type="ECO:0000256" key="1">
    <source>
        <dbReference type="SAM" id="Phobius"/>
    </source>
</evidence>
<dbReference type="GO" id="GO:0051726">
    <property type="term" value="P:regulation of cell cycle"/>
    <property type="evidence" value="ECO:0007669"/>
    <property type="project" value="TreeGrafter"/>
</dbReference>
<dbReference type="OrthoDB" id="6735567at2759"/>
<dbReference type="InterPro" id="IPR016024">
    <property type="entry name" value="ARM-type_fold"/>
</dbReference>
<dbReference type="EMBL" id="OV651816">
    <property type="protein sequence ID" value="CAH1109601.1"/>
    <property type="molecule type" value="Genomic_DNA"/>
</dbReference>
<accession>A0A9P0D4A5</accession>
<sequence length="240" mass="28145">MTDFFERLESNDKETVENAKQSLREQFIKVNEPWLLNGLYEYYLNTNSQRAMEILVNIKEPHHIYLFDRLSDSMKGPKLEIKVQALTLFGYVARRQPTWLYKLQEHGLLRELLKSLKNEIELLPLISALLVLIVLLPMIPSAMGNYLRDIFEIFSRLASWNCNPGKIVEDQLIHMQVALYALFLRLYGMYPCNFLGYLKIQYKDKNTPVFVHTIKPMLDTVRMHPSLVTSTEDTEVTTER</sequence>
<organism evidence="2 3">
    <name type="scientific">Psylliodes chrysocephalus</name>
    <dbReference type="NCBI Taxonomy" id="3402493"/>
    <lineage>
        <taxon>Eukaryota</taxon>
        <taxon>Metazoa</taxon>
        <taxon>Ecdysozoa</taxon>
        <taxon>Arthropoda</taxon>
        <taxon>Hexapoda</taxon>
        <taxon>Insecta</taxon>
        <taxon>Pterygota</taxon>
        <taxon>Neoptera</taxon>
        <taxon>Endopterygota</taxon>
        <taxon>Coleoptera</taxon>
        <taxon>Polyphaga</taxon>
        <taxon>Cucujiformia</taxon>
        <taxon>Chrysomeloidea</taxon>
        <taxon>Chrysomelidae</taxon>
        <taxon>Galerucinae</taxon>
        <taxon>Alticini</taxon>
        <taxon>Psylliodes</taxon>
    </lineage>
</organism>
<keyword evidence="3" id="KW-1185">Reference proteome</keyword>
<dbReference type="SUPFAM" id="SSF48371">
    <property type="entry name" value="ARM repeat"/>
    <property type="match status" value="1"/>
</dbReference>
<feature type="transmembrane region" description="Helical" evidence="1">
    <location>
        <begin position="120"/>
        <end position="139"/>
    </location>
</feature>
<feature type="transmembrane region" description="Helical" evidence="1">
    <location>
        <begin position="177"/>
        <end position="198"/>
    </location>
</feature>
<proteinExistence type="predicted"/>
<dbReference type="Pfam" id="PF04388">
    <property type="entry name" value="Hamartin"/>
    <property type="match status" value="1"/>
</dbReference>
<keyword evidence="1" id="KW-0472">Membrane</keyword>
<name>A0A9P0D4A5_9CUCU</name>
<keyword evidence="1" id="KW-0812">Transmembrane</keyword>